<sequence>MDYKKTNAPSNTVTRDMMSLSADTENIYETVRIIGKRANQIAVEMKQDLDRKLQEFASYNDNLEEVFENREQIEISRYYEKLPKASLIAAQEYTEGKIYYRNPNKDKDNF</sequence>
<dbReference type="Pfam" id="PF01192">
    <property type="entry name" value="RNA_pol_Rpb6"/>
    <property type="match status" value="1"/>
</dbReference>
<keyword evidence="2" id="KW-0804">Transcription</keyword>
<dbReference type="Proteomes" id="UP000184480">
    <property type="component" value="Unassembled WGS sequence"/>
</dbReference>
<dbReference type="AlphaFoldDB" id="A0A1M4UE34"/>
<reference evidence="4" key="1">
    <citation type="submission" date="2016-11" db="EMBL/GenBank/DDBJ databases">
        <authorList>
            <person name="Varghese N."/>
            <person name="Submissions S."/>
        </authorList>
    </citation>
    <scope>NUCLEOTIDE SEQUENCE [LARGE SCALE GENOMIC DNA]</scope>
    <source>
        <strain evidence="4">DSM 27370</strain>
    </source>
</reference>
<dbReference type="InterPro" id="IPR006110">
    <property type="entry name" value="Pol_omega/Rpo6/RPB6"/>
</dbReference>
<evidence type="ECO:0000256" key="2">
    <source>
        <dbReference type="ARBA" id="ARBA00023163"/>
    </source>
</evidence>
<keyword evidence="4" id="KW-1185">Reference proteome</keyword>
<gene>
    <name evidence="3" type="ORF">SAMN05444362_101572</name>
</gene>
<proteinExistence type="predicted"/>
<dbReference type="GO" id="GO:0006351">
    <property type="term" value="P:DNA-templated transcription"/>
    <property type="evidence" value="ECO:0007669"/>
    <property type="project" value="InterPro"/>
</dbReference>
<dbReference type="GO" id="GO:0003899">
    <property type="term" value="F:DNA-directed RNA polymerase activity"/>
    <property type="evidence" value="ECO:0007669"/>
    <property type="project" value="InterPro"/>
</dbReference>
<dbReference type="SMART" id="SM01409">
    <property type="entry name" value="RNA_pol_Rpb6"/>
    <property type="match status" value="1"/>
</dbReference>
<dbReference type="EMBL" id="FQUC01000001">
    <property type="protein sequence ID" value="SHE54830.1"/>
    <property type="molecule type" value="Genomic_DNA"/>
</dbReference>
<accession>A0A1M4UE34</accession>
<dbReference type="GO" id="GO:0003677">
    <property type="term" value="F:DNA binding"/>
    <property type="evidence" value="ECO:0007669"/>
    <property type="project" value="InterPro"/>
</dbReference>
<name>A0A1M4UE34_9BACT</name>
<dbReference type="GO" id="GO:0000428">
    <property type="term" value="C:DNA-directed RNA polymerase complex"/>
    <property type="evidence" value="ECO:0007669"/>
    <property type="project" value="UniProtKB-KW"/>
</dbReference>
<protein>
    <submittedName>
        <fullName evidence="3">RNA polymerase Rpb6</fullName>
    </submittedName>
</protein>
<dbReference type="STRING" id="1346286.SAMN05444362_101572"/>
<dbReference type="OrthoDB" id="9429628at2"/>
<organism evidence="3 4">
    <name type="scientific">Dysgonomonas macrotermitis</name>
    <dbReference type="NCBI Taxonomy" id="1346286"/>
    <lineage>
        <taxon>Bacteria</taxon>
        <taxon>Pseudomonadati</taxon>
        <taxon>Bacteroidota</taxon>
        <taxon>Bacteroidia</taxon>
        <taxon>Bacteroidales</taxon>
        <taxon>Dysgonomonadaceae</taxon>
        <taxon>Dysgonomonas</taxon>
    </lineage>
</organism>
<evidence type="ECO:0000256" key="1">
    <source>
        <dbReference type="ARBA" id="ARBA00022478"/>
    </source>
</evidence>
<evidence type="ECO:0000313" key="3">
    <source>
        <dbReference type="EMBL" id="SHE54830.1"/>
    </source>
</evidence>
<keyword evidence="1" id="KW-0240">DNA-directed RNA polymerase</keyword>
<dbReference type="RefSeq" id="WP_062175638.1">
    <property type="nucleotide sequence ID" value="NZ_BBXL01000001.1"/>
</dbReference>
<evidence type="ECO:0000313" key="4">
    <source>
        <dbReference type="Proteomes" id="UP000184480"/>
    </source>
</evidence>